<protein>
    <submittedName>
        <fullName evidence="1">Uncharacterized protein</fullName>
    </submittedName>
</protein>
<comment type="caution">
    <text evidence="1">The sequence shown here is derived from an EMBL/GenBank/DDBJ whole genome shotgun (WGS) entry which is preliminary data.</text>
</comment>
<proteinExistence type="predicted"/>
<keyword evidence="2" id="KW-1185">Reference proteome</keyword>
<dbReference type="Proteomes" id="UP000823775">
    <property type="component" value="Unassembled WGS sequence"/>
</dbReference>
<accession>A0ABS8S9J2</accession>
<evidence type="ECO:0000313" key="2">
    <source>
        <dbReference type="Proteomes" id="UP000823775"/>
    </source>
</evidence>
<sequence>MSEVTVPTLLQFASPLSAFYNTGLNSIVLRESKHATSKVYRQVKTYSLGLFDTQTPLRLDYFWEEEALAAMKHCEGWRGMISAGYGVGTKFSATSIGGL</sequence>
<dbReference type="EMBL" id="JACEIK010000348">
    <property type="protein sequence ID" value="MCD7455486.1"/>
    <property type="molecule type" value="Genomic_DNA"/>
</dbReference>
<name>A0ABS8S9J2_DATST</name>
<evidence type="ECO:0000313" key="1">
    <source>
        <dbReference type="EMBL" id="MCD7455486.1"/>
    </source>
</evidence>
<reference evidence="1 2" key="1">
    <citation type="journal article" date="2021" name="BMC Genomics">
        <title>Datura genome reveals duplications of psychoactive alkaloid biosynthetic genes and high mutation rate following tissue culture.</title>
        <authorList>
            <person name="Rajewski A."/>
            <person name="Carter-House D."/>
            <person name="Stajich J."/>
            <person name="Litt A."/>
        </authorList>
    </citation>
    <scope>NUCLEOTIDE SEQUENCE [LARGE SCALE GENOMIC DNA]</scope>
    <source>
        <strain evidence="1">AR-01</strain>
    </source>
</reference>
<gene>
    <name evidence="1" type="ORF">HAX54_028328</name>
</gene>
<organism evidence="1 2">
    <name type="scientific">Datura stramonium</name>
    <name type="common">Jimsonweed</name>
    <name type="synonym">Common thornapple</name>
    <dbReference type="NCBI Taxonomy" id="4076"/>
    <lineage>
        <taxon>Eukaryota</taxon>
        <taxon>Viridiplantae</taxon>
        <taxon>Streptophyta</taxon>
        <taxon>Embryophyta</taxon>
        <taxon>Tracheophyta</taxon>
        <taxon>Spermatophyta</taxon>
        <taxon>Magnoliopsida</taxon>
        <taxon>eudicotyledons</taxon>
        <taxon>Gunneridae</taxon>
        <taxon>Pentapetalae</taxon>
        <taxon>asterids</taxon>
        <taxon>lamiids</taxon>
        <taxon>Solanales</taxon>
        <taxon>Solanaceae</taxon>
        <taxon>Solanoideae</taxon>
        <taxon>Datureae</taxon>
        <taxon>Datura</taxon>
    </lineage>
</organism>